<proteinExistence type="predicted"/>
<accession>A0ABQ6GQ33</accession>
<comment type="caution">
    <text evidence="1">The sequence shown here is derived from an EMBL/GenBank/DDBJ whole genome shotgun (WGS) entry which is preliminary data.</text>
</comment>
<evidence type="ECO:0000313" key="1">
    <source>
        <dbReference type="EMBL" id="GLX76667.1"/>
    </source>
</evidence>
<reference evidence="1 2" key="1">
    <citation type="submission" date="2023-03" db="EMBL/GenBank/DDBJ databases">
        <title>Draft genome sequence of Thalassotalea insulae KCTC 62186T.</title>
        <authorList>
            <person name="Sawabe T."/>
        </authorList>
    </citation>
    <scope>NUCLEOTIDE SEQUENCE [LARGE SCALE GENOMIC DNA]</scope>
    <source>
        <strain evidence="1 2">KCTC 62186</strain>
    </source>
</reference>
<dbReference type="RefSeq" id="WP_284242459.1">
    <property type="nucleotide sequence ID" value="NZ_BSST01000001.1"/>
</dbReference>
<dbReference type="EMBL" id="BSST01000001">
    <property type="protein sequence ID" value="GLX76667.1"/>
    <property type="molecule type" value="Genomic_DNA"/>
</dbReference>
<evidence type="ECO:0000313" key="2">
    <source>
        <dbReference type="Proteomes" id="UP001157186"/>
    </source>
</evidence>
<dbReference type="Proteomes" id="UP001157186">
    <property type="component" value="Unassembled WGS sequence"/>
</dbReference>
<name>A0ABQ6GQ33_9GAMM</name>
<sequence>MPRRRELKGITINFAKLLSGRNNDYLGYWAVGQLFLLAQENNVESITLDLLALRNSLNSPQVFEMCQQMKAQLDRLLEAQNTPLEWVKSVSVEFSFNQEYQEKFHYWRSALGKHYLVAVEIETDLGYINKALEGGNVNPHDPIKEHRSNRLLTSH</sequence>
<protein>
    <submittedName>
        <fullName evidence="1">Uncharacterized protein</fullName>
    </submittedName>
</protein>
<gene>
    <name evidence="1" type="ORF">tinsulaeT_00070</name>
</gene>
<keyword evidence="2" id="KW-1185">Reference proteome</keyword>
<organism evidence="1 2">
    <name type="scientific">Thalassotalea insulae</name>
    <dbReference type="NCBI Taxonomy" id="2056778"/>
    <lineage>
        <taxon>Bacteria</taxon>
        <taxon>Pseudomonadati</taxon>
        <taxon>Pseudomonadota</taxon>
        <taxon>Gammaproteobacteria</taxon>
        <taxon>Alteromonadales</taxon>
        <taxon>Colwelliaceae</taxon>
        <taxon>Thalassotalea</taxon>
    </lineage>
</organism>